<comment type="caution">
    <text evidence="1">The sequence shown here is derived from an EMBL/GenBank/DDBJ whole genome shotgun (WGS) entry which is preliminary data.</text>
</comment>
<protein>
    <submittedName>
        <fullName evidence="1">Uncharacterized protein</fullName>
    </submittedName>
</protein>
<gene>
    <name evidence="1" type="ORF">HMPREF9436_01324</name>
</gene>
<dbReference type="Proteomes" id="UP000006028">
    <property type="component" value="Unassembled WGS sequence"/>
</dbReference>
<evidence type="ECO:0000313" key="2">
    <source>
        <dbReference type="Proteomes" id="UP000006028"/>
    </source>
</evidence>
<name>E2ZI33_9FIRM</name>
<organism evidence="1 2">
    <name type="scientific">Faecalibacterium cf. prausnitzii KLE1255</name>
    <dbReference type="NCBI Taxonomy" id="748224"/>
    <lineage>
        <taxon>Bacteria</taxon>
        <taxon>Bacillati</taxon>
        <taxon>Bacillota</taxon>
        <taxon>Clostridia</taxon>
        <taxon>Eubacteriales</taxon>
        <taxon>Oscillospiraceae</taxon>
        <taxon>Faecalibacterium</taxon>
    </lineage>
</organism>
<dbReference type="EMBL" id="AECU01000114">
    <property type="protein sequence ID" value="EFQ07150.1"/>
    <property type="molecule type" value="Genomic_DNA"/>
</dbReference>
<accession>E2ZI33</accession>
<dbReference type="BioCyc" id="FCF748224-HMP:GTSS-6-MONOMER"/>
<reference evidence="1 2" key="1">
    <citation type="submission" date="2010-08" db="EMBL/GenBank/DDBJ databases">
        <authorList>
            <person name="Weinstock G."/>
            <person name="Sodergren E."/>
            <person name="Clifton S."/>
            <person name="Fulton L."/>
            <person name="Fulton B."/>
            <person name="Courtney L."/>
            <person name="Fronick C."/>
            <person name="Harrison M."/>
            <person name="Strong C."/>
            <person name="Farmer C."/>
            <person name="Delahaunty K."/>
            <person name="Markovic C."/>
            <person name="Hall O."/>
            <person name="Minx P."/>
            <person name="Tomlinson C."/>
            <person name="Mitreva M."/>
            <person name="Hou S."/>
            <person name="Chen J."/>
            <person name="Wollam A."/>
            <person name="Pepin K.H."/>
            <person name="Johnson M."/>
            <person name="Bhonagiri V."/>
            <person name="Zhang X."/>
            <person name="Suruliraj S."/>
            <person name="Warren W."/>
            <person name="Chinwalla A."/>
            <person name="Mardis E.R."/>
            <person name="Wilson R.K."/>
        </authorList>
    </citation>
    <scope>NUCLEOTIDE SEQUENCE [LARGE SCALE GENOMIC DNA]</scope>
    <source>
        <strain evidence="1 2">KLE1255</strain>
    </source>
</reference>
<proteinExistence type="predicted"/>
<evidence type="ECO:0000313" key="1">
    <source>
        <dbReference type="EMBL" id="EFQ07150.1"/>
    </source>
</evidence>
<dbReference type="STRING" id="748224.HMPREF9436_01324"/>
<dbReference type="HOGENOM" id="CLU_2584541_0_0_9"/>
<dbReference type="AlphaFoldDB" id="E2ZI33"/>
<sequence length="80" mass="9482">MPWFPLFLLCLYYQNTVYHISKRLRIAAAFALAIFSGKNIFIIYNSEKPAGFSELLFHERGRREKLHLIKQQPFFVTAFL</sequence>